<dbReference type="GO" id="GO:0016705">
    <property type="term" value="F:oxidoreductase activity, acting on paired donors, with incorporation or reduction of molecular oxygen"/>
    <property type="evidence" value="ECO:0007669"/>
    <property type="project" value="InterPro"/>
</dbReference>
<dbReference type="InterPro" id="IPR017972">
    <property type="entry name" value="Cyt_P450_CS"/>
</dbReference>
<dbReference type="Gene3D" id="1.10.630.10">
    <property type="entry name" value="Cytochrome P450"/>
    <property type="match status" value="1"/>
</dbReference>
<dbReference type="OMA" id="CFGISDY"/>
<evidence type="ECO:0000256" key="3">
    <source>
        <dbReference type="ARBA" id="ARBA00022617"/>
    </source>
</evidence>
<evidence type="ECO:0000256" key="8">
    <source>
        <dbReference type="PIRSR" id="PIRSR602401-1"/>
    </source>
</evidence>
<dbReference type="GO" id="GO:0009625">
    <property type="term" value="P:response to insect"/>
    <property type="evidence" value="ECO:0007669"/>
    <property type="project" value="UniProtKB-ARBA"/>
</dbReference>
<comment type="similarity">
    <text evidence="2 9">Belongs to the cytochrome P450 family.</text>
</comment>
<dbReference type="GO" id="GO:0005506">
    <property type="term" value="F:iron ion binding"/>
    <property type="evidence" value="ECO:0007669"/>
    <property type="project" value="InterPro"/>
</dbReference>
<keyword evidence="10" id="KW-0812">Transmembrane</keyword>
<dbReference type="GO" id="GO:0009684">
    <property type="term" value="P:indoleacetic acid biosynthetic process"/>
    <property type="evidence" value="ECO:0007669"/>
    <property type="project" value="UniProtKB-ARBA"/>
</dbReference>
<dbReference type="InterPro" id="IPR002401">
    <property type="entry name" value="Cyt_P450_E_grp-I"/>
</dbReference>
<evidence type="ECO:0000256" key="7">
    <source>
        <dbReference type="ARBA" id="ARBA00023033"/>
    </source>
</evidence>
<dbReference type="SUPFAM" id="SSF48264">
    <property type="entry name" value="Cytochrome P450"/>
    <property type="match status" value="1"/>
</dbReference>
<keyword evidence="4 8" id="KW-0479">Metal-binding</keyword>
<evidence type="ECO:0000256" key="9">
    <source>
        <dbReference type="RuleBase" id="RU000461"/>
    </source>
</evidence>
<keyword evidence="3 8" id="KW-0349">Heme</keyword>
<dbReference type="InterPro" id="IPR036396">
    <property type="entry name" value="Cyt_P450_sf"/>
</dbReference>
<dbReference type="Pfam" id="PF00067">
    <property type="entry name" value="p450"/>
    <property type="match status" value="1"/>
</dbReference>
<organism evidence="11 12">
    <name type="scientific">Corchorus capsularis</name>
    <name type="common">Jute</name>
    <dbReference type="NCBI Taxonomy" id="210143"/>
    <lineage>
        <taxon>Eukaryota</taxon>
        <taxon>Viridiplantae</taxon>
        <taxon>Streptophyta</taxon>
        <taxon>Embryophyta</taxon>
        <taxon>Tracheophyta</taxon>
        <taxon>Spermatophyta</taxon>
        <taxon>Magnoliopsida</taxon>
        <taxon>eudicotyledons</taxon>
        <taxon>Gunneridae</taxon>
        <taxon>Pentapetalae</taxon>
        <taxon>rosids</taxon>
        <taxon>malvids</taxon>
        <taxon>Malvales</taxon>
        <taxon>Malvaceae</taxon>
        <taxon>Grewioideae</taxon>
        <taxon>Apeibeae</taxon>
        <taxon>Corchorus</taxon>
    </lineage>
</organism>
<dbReference type="PRINTS" id="PR00463">
    <property type="entry name" value="EP450I"/>
</dbReference>
<evidence type="ECO:0000256" key="6">
    <source>
        <dbReference type="ARBA" id="ARBA00023004"/>
    </source>
</evidence>
<keyword evidence="7 9" id="KW-0503">Monooxygenase</keyword>
<evidence type="ECO:0000256" key="1">
    <source>
        <dbReference type="ARBA" id="ARBA00001971"/>
    </source>
</evidence>
<dbReference type="PANTHER" id="PTHR47944:SF19">
    <property type="entry name" value="CYTOCHROME P450 77A4"/>
    <property type="match status" value="1"/>
</dbReference>
<sequence>MSNSTISFQPHHLPWGSQSHDFYSFSAFLVSFHSTLVLVLLFAPLFLVKLRGFATNSCSSNQLANLPPGPTPWPVIGNLPEMWNNNKPVFRWIHGIMKQLDTEIACIRLGNTHVIPVISPELAREFLKTHDSIFASRPISMATEYASRGFLTTALVPLGDQWKKMRKMVVSHLISPAKLSRCLHKRTQEADNLVRFIYNQCINSKNNYALPNGSVIDLRLATRQYTGNVMRKIIFGKRYFGKGKEDGGPGQEEEEHVNFVFEVLNHLYSFALSDYVSWLRPLDLEGHRKMVSEALRIVNGYHDPIIDERVKQWKQGTRKEPEDLLDAFITAKDSNGKPALSVEEIKGQCMELMMAGVDNPANAAEWAMAEILNQPEILQKATMEIDTIVGKDRWVQEDDVPKLNYLKAAARESFRLHPIAPFNVPHVSTVDATVAGYFIPKGSHVLLSRLGLGRNPRVWENPLKFDPERHLKDGSKVDLTESELRFISFSTGRRGCPGVALGSEMTIMLLARLIQGFTWKVPPTESKIDLSESENDLFLAKPLHAFAQPRLSPSAYSNLC</sequence>
<dbReference type="GO" id="GO:0004497">
    <property type="term" value="F:monooxygenase activity"/>
    <property type="evidence" value="ECO:0007669"/>
    <property type="project" value="UniProtKB-KW"/>
</dbReference>
<dbReference type="Proteomes" id="UP000188268">
    <property type="component" value="Unassembled WGS sequence"/>
</dbReference>
<keyword evidence="10" id="KW-0472">Membrane</keyword>
<dbReference type="STRING" id="210143.A0A1R3H029"/>
<accession>A0A1R3H029</accession>
<dbReference type="GO" id="GO:0006569">
    <property type="term" value="P:L-tryptophan catabolic process"/>
    <property type="evidence" value="ECO:0007669"/>
    <property type="project" value="UniProtKB-ARBA"/>
</dbReference>
<dbReference type="GO" id="GO:0002229">
    <property type="term" value="P:defense response to oomycetes"/>
    <property type="evidence" value="ECO:0007669"/>
    <property type="project" value="UniProtKB-ARBA"/>
</dbReference>
<dbReference type="GO" id="GO:0052544">
    <property type="term" value="P:defense response by callose deposition in cell wall"/>
    <property type="evidence" value="ECO:0007669"/>
    <property type="project" value="UniProtKB-ARBA"/>
</dbReference>
<dbReference type="OrthoDB" id="2789670at2759"/>
<evidence type="ECO:0000313" key="11">
    <source>
        <dbReference type="EMBL" id="OMO63725.1"/>
    </source>
</evidence>
<dbReference type="GO" id="GO:0010120">
    <property type="term" value="P:camalexin biosynthetic process"/>
    <property type="evidence" value="ECO:0007669"/>
    <property type="project" value="UniProtKB-ARBA"/>
</dbReference>
<dbReference type="PROSITE" id="PS00086">
    <property type="entry name" value="CYTOCHROME_P450"/>
    <property type="match status" value="1"/>
</dbReference>
<dbReference type="PANTHER" id="PTHR47944">
    <property type="entry name" value="CYTOCHROME P450 98A9"/>
    <property type="match status" value="1"/>
</dbReference>
<gene>
    <name evidence="11" type="ORF">CCACVL1_22337</name>
</gene>
<evidence type="ECO:0000256" key="2">
    <source>
        <dbReference type="ARBA" id="ARBA00010617"/>
    </source>
</evidence>
<dbReference type="FunFam" id="1.10.630.10:FF:000037">
    <property type="entry name" value="Cytochrome P450 9"/>
    <property type="match status" value="1"/>
</dbReference>
<dbReference type="Gramene" id="OMO63725">
    <property type="protein sequence ID" value="OMO63725"/>
    <property type="gene ID" value="CCACVL1_22337"/>
</dbReference>
<keyword evidence="12" id="KW-1185">Reference proteome</keyword>
<feature type="binding site" description="axial binding residue" evidence="8">
    <location>
        <position position="496"/>
    </location>
    <ligand>
        <name>heme</name>
        <dbReference type="ChEBI" id="CHEBI:30413"/>
    </ligand>
    <ligandPart>
        <name>Fe</name>
        <dbReference type="ChEBI" id="CHEBI:18248"/>
    </ligandPart>
</feature>
<comment type="cofactor">
    <cofactor evidence="1 8">
        <name>heme</name>
        <dbReference type="ChEBI" id="CHEBI:30413"/>
    </cofactor>
</comment>
<comment type="caution">
    <text evidence="11">The sequence shown here is derived from an EMBL/GenBank/DDBJ whole genome shotgun (WGS) entry which is preliminary data.</text>
</comment>
<proteinExistence type="inferred from homology"/>
<keyword evidence="6 8" id="KW-0408">Iron</keyword>
<dbReference type="EMBL" id="AWWV01012890">
    <property type="protein sequence ID" value="OMO63725.1"/>
    <property type="molecule type" value="Genomic_DNA"/>
</dbReference>
<evidence type="ECO:0000256" key="5">
    <source>
        <dbReference type="ARBA" id="ARBA00023002"/>
    </source>
</evidence>
<dbReference type="GO" id="GO:0020037">
    <property type="term" value="F:heme binding"/>
    <property type="evidence" value="ECO:0007669"/>
    <property type="project" value="InterPro"/>
</dbReference>
<evidence type="ECO:0000256" key="4">
    <source>
        <dbReference type="ARBA" id="ARBA00022723"/>
    </source>
</evidence>
<name>A0A1R3H029_COCAP</name>
<keyword evidence="5 9" id="KW-0560">Oxidoreductase</keyword>
<feature type="transmembrane region" description="Helical" evidence="10">
    <location>
        <begin position="22"/>
        <end position="47"/>
    </location>
</feature>
<reference evidence="11 12" key="1">
    <citation type="submission" date="2013-09" db="EMBL/GenBank/DDBJ databases">
        <title>Corchorus capsularis genome sequencing.</title>
        <authorList>
            <person name="Alam M."/>
            <person name="Haque M.S."/>
            <person name="Islam M.S."/>
            <person name="Emdad E.M."/>
            <person name="Islam M.M."/>
            <person name="Ahmed B."/>
            <person name="Halim A."/>
            <person name="Hossen Q.M.M."/>
            <person name="Hossain M.Z."/>
            <person name="Ahmed R."/>
            <person name="Khan M.M."/>
            <person name="Islam R."/>
            <person name="Rashid M.M."/>
            <person name="Khan S.A."/>
            <person name="Rahman M.S."/>
            <person name="Alam M."/>
        </authorList>
    </citation>
    <scope>NUCLEOTIDE SEQUENCE [LARGE SCALE GENOMIC DNA]</scope>
    <source>
        <strain evidence="12">cv. CVL-1</strain>
        <tissue evidence="11">Whole seedling</tissue>
    </source>
</reference>
<evidence type="ECO:0000256" key="10">
    <source>
        <dbReference type="SAM" id="Phobius"/>
    </source>
</evidence>
<keyword evidence="10" id="KW-1133">Transmembrane helix</keyword>
<dbReference type="AlphaFoldDB" id="A0A1R3H029"/>
<dbReference type="InterPro" id="IPR001128">
    <property type="entry name" value="Cyt_P450"/>
</dbReference>
<evidence type="ECO:0000313" key="12">
    <source>
        <dbReference type="Proteomes" id="UP000188268"/>
    </source>
</evidence>
<protein>
    <submittedName>
        <fullName evidence="11">Cytochrome P450</fullName>
    </submittedName>
</protein>